<evidence type="ECO:0000256" key="2">
    <source>
        <dbReference type="ARBA" id="ARBA00023026"/>
    </source>
</evidence>
<keyword evidence="3" id="KW-0732">Signal</keyword>
<dbReference type="PROSITE" id="PS51257">
    <property type="entry name" value="PROKAR_LIPOPROTEIN"/>
    <property type="match status" value="1"/>
</dbReference>
<dbReference type="EMBL" id="RPFW01000001">
    <property type="protein sequence ID" value="TVZ06600.1"/>
    <property type="molecule type" value="Genomic_DNA"/>
</dbReference>
<proteinExistence type="predicted"/>
<reference evidence="4 5" key="1">
    <citation type="submission" date="2018-11" db="EMBL/GenBank/DDBJ databases">
        <title>Trebonia kvetii gen.nov., sp.nov., a novel acidophilic actinobacterium, and proposal of the new actinobacterial family Treboniaceae fam. nov.</title>
        <authorList>
            <person name="Rapoport D."/>
            <person name="Sagova-Mareckova M."/>
            <person name="Sedlacek I."/>
            <person name="Provaznik J."/>
            <person name="Kralova S."/>
            <person name="Pavlinic D."/>
            <person name="Benes V."/>
            <person name="Kopecky J."/>
        </authorList>
    </citation>
    <scope>NUCLEOTIDE SEQUENCE [LARGE SCALE GENOMIC DNA]</scope>
    <source>
        <strain evidence="4 5">15Tr583</strain>
    </source>
</reference>
<accession>A0A6P2C5Z6</accession>
<dbReference type="GO" id="GO:0016788">
    <property type="term" value="F:hydrolase activity, acting on ester bonds"/>
    <property type="evidence" value="ECO:0007669"/>
    <property type="project" value="InterPro"/>
</dbReference>
<keyword evidence="1" id="KW-0378">Hydrolase</keyword>
<evidence type="ECO:0000256" key="3">
    <source>
        <dbReference type="SAM" id="SignalP"/>
    </source>
</evidence>
<name>A0A6P2C5Z6_9ACTN</name>
<evidence type="ECO:0000313" key="5">
    <source>
        <dbReference type="Proteomes" id="UP000460272"/>
    </source>
</evidence>
<dbReference type="InterPro" id="IPR017850">
    <property type="entry name" value="Alkaline_phosphatase_core_sf"/>
</dbReference>
<feature type="signal peptide" evidence="3">
    <location>
        <begin position="1"/>
        <end position="24"/>
    </location>
</feature>
<dbReference type="PANTHER" id="PTHR31956:SF8">
    <property type="entry name" value="ACID PHOSPHATASE PHOA (AFU_ORTHOLOGUE AFUA_1G03570)"/>
    <property type="match status" value="1"/>
</dbReference>
<dbReference type="Proteomes" id="UP000460272">
    <property type="component" value="Unassembled WGS sequence"/>
</dbReference>
<dbReference type="InterPro" id="IPR007312">
    <property type="entry name" value="Phosphoesterase"/>
</dbReference>
<feature type="chain" id="PRO_5039226307" evidence="3">
    <location>
        <begin position="25"/>
        <end position="390"/>
    </location>
</feature>
<dbReference type="Gene3D" id="3.40.720.10">
    <property type="entry name" value="Alkaline Phosphatase, subunit A"/>
    <property type="match status" value="1"/>
</dbReference>
<keyword evidence="5" id="KW-1185">Reference proteome</keyword>
<gene>
    <name evidence="4" type="ORF">EAS64_04210</name>
</gene>
<protein>
    <submittedName>
        <fullName evidence="4">Phosphoesterase</fullName>
    </submittedName>
</protein>
<evidence type="ECO:0000313" key="4">
    <source>
        <dbReference type="EMBL" id="TVZ06600.1"/>
    </source>
</evidence>
<evidence type="ECO:0000256" key="1">
    <source>
        <dbReference type="ARBA" id="ARBA00022801"/>
    </source>
</evidence>
<keyword evidence="2" id="KW-0843">Virulence</keyword>
<comment type="caution">
    <text evidence="4">The sequence shown here is derived from an EMBL/GenBank/DDBJ whole genome shotgun (WGS) entry which is preliminary data.</text>
</comment>
<dbReference type="PANTHER" id="PTHR31956">
    <property type="entry name" value="NON-SPECIFIC PHOSPHOLIPASE C4-RELATED"/>
    <property type="match status" value="1"/>
</dbReference>
<sequence>MGRTWRCVLAVALALVLAACTNSGSGTRAGAGVSGSGPVATAVLRTIRHVWVIDLENLGYVQTFGSPSADPYLARTLPRTGALLKNYYAIGHSSAANYIAQVSGQAPDLATQADCPLWTPFPAAVTAGPYHQVLGEGCVYPAAVPTLGNQLSDAGLGWAAYLQDMGNDPVRDHTTATARGPACGHPAAWAADRTNRAAKADQYAVRHDGFAFFRAVTANQAFCAAHLLSTRPLPGDLARASTTPAFSFIVPNLCNDGHDSPCVTGAPGGLAQANRFLSQWVPKIMAAPAYQDGGLIVITFDEGSDAAACCGETSGLSPAHPNVPEPGKNGPGGGRVGAVLLSPLIRPGTVSTVDYNHYSLLRTVEDIFGLPHLGDAAMPQVRSFGSDVFG</sequence>
<dbReference type="GO" id="GO:0009395">
    <property type="term" value="P:phospholipid catabolic process"/>
    <property type="evidence" value="ECO:0007669"/>
    <property type="project" value="TreeGrafter"/>
</dbReference>
<dbReference type="AlphaFoldDB" id="A0A6P2C5Z6"/>
<dbReference type="Pfam" id="PF04185">
    <property type="entry name" value="Phosphoesterase"/>
    <property type="match status" value="1"/>
</dbReference>
<dbReference type="SUPFAM" id="SSF53649">
    <property type="entry name" value="Alkaline phosphatase-like"/>
    <property type="match status" value="1"/>
</dbReference>
<dbReference type="OrthoDB" id="345880at2"/>
<organism evidence="4 5">
    <name type="scientific">Trebonia kvetii</name>
    <dbReference type="NCBI Taxonomy" id="2480626"/>
    <lineage>
        <taxon>Bacteria</taxon>
        <taxon>Bacillati</taxon>
        <taxon>Actinomycetota</taxon>
        <taxon>Actinomycetes</taxon>
        <taxon>Streptosporangiales</taxon>
        <taxon>Treboniaceae</taxon>
        <taxon>Trebonia</taxon>
    </lineage>
</organism>